<dbReference type="AlphaFoldDB" id="A0A0F7TXX4"/>
<dbReference type="Gene3D" id="3.40.50.1820">
    <property type="entry name" value="alpha/beta hydrolase"/>
    <property type="match status" value="1"/>
</dbReference>
<dbReference type="InterPro" id="IPR000639">
    <property type="entry name" value="Epox_hydrolase-like"/>
</dbReference>
<gene>
    <name evidence="2" type="ORF">PMG11_10026</name>
</gene>
<dbReference type="PANTHER" id="PTHR43798:SF33">
    <property type="entry name" value="HYDROLASE, PUTATIVE (AFU_ORTHOLOGUE AFUA_2G14860)-RELATED"/>
    <property type="match status" value="1"/>
</dbReference>
<dbReference type="GO" id="GO:0046464">
    <property type="term" value="P:acylglycerol catabolic process"/>
    <property type="evidence" value="ECO:0007669"/>
    <property type="project" value="TreeGrafter"/>
</dbReference>
<dbReference type="PRINTS" id="PR00412">
    <property type="entry name" value="EPOXHYDRLASE"/>
</dbReference>
<dbReference type="OrthoDB" id="284184at2759"/>
<dbReference type="Proteomes" id="UP000042958">
    <property type="component" value="Unassembled WGS sequence"/>
</dbReference>
<sequence>MAFNNPVKTMHRQTHLNREDPEVRLYYQECLPSQEKKGTILLIHGFPQSSYQFRFVIEPLAQAGYHVIAPDYRGHGFSSHPLGDTGYTKKELASDIFQLLTKHIGVTEKVHVVGHDIGGTIAHAYVSQYPDHVASVIWGECPLPGTTLFDKIKHTQTLWHFDFQSHNPEFSVALVQGRERMYLKHFYDRLTQNSAVFTPEVLDFYTMHYQVPDALRCAFLSYRAFTEDGKHNREWLKQNGKVKVRAMILSGDCSFIASEAEGMAKEMYENIKVGTVKDSGHYLAEENPESFVEEVLAFVEA</sequence>
<dbReference type="GO" id="GO:0072330">
    <property type="term" value="P:monocarboxylic acid biosynthetic process"/>
    <property type="evidence" value="ECO:0007669"/>
    <property type="project" value="UniProtKB-ARBA"/>
</dbReference>
<evidence type="ECO:0000313" key="2">
    <source>
        <dbReference type="EMBL" id="CEJ61493.1"/>
    </source>
</evidence>
<dbReference type="InterPro" id="IPR050266">
    <property type="entry name" value="AB_hydrolase_sf"/>
</dbReference>
<dbReference type="STRING" id="104259.A0A0F7TXX4"/>
<dbReference type="PANTHER" id="PTHR43798">
    <property type="entry name" value="MONOACYLGLYCEROL LIPASE"/>
    <property type="match status" value="1"/>
</dbReference>
<dbReference type="GO" id="GO:0017000">
    <property type="term" value="P:antibiotic biosynthetic process"/>
    <property type="evidence" value="ECO:0007669"/>
    <property type="project" value="UniProtKB-ARBA"/>
</dbReference>
<reference evidence="3" key="1">
    <citation type="journal article" date="2015" name="Genome Announc.">
        <title>Draft genome sequence of the fungus Penicillium brasilianum MG11.</title>
        <authorList>
            <person name="Horn F."/>
            <person name="Linde J."/>
            <person name="Mattern D.J."/>
            <person name="Walther G."/>
            <person name="Guthke R."/>
            <person name="Brakhage A.A."/>
            <person name="Valiante V."/>
        </authorList>
    </citation>
    <scope>NUCLEOTIDE SEQUENCE [LARGE SCALE GENOMIC DNA]</scope>
    <source>
        <strain evidence="3">MG11</strain>
    </source>
</reference>
<dbReference type="GO" id="GO:0016020">
    <property type="term" value="C:membrane"/>
    <property type="evidence" value="ECO:0007669"/>
    <property type="project" value="TreeGrafter"/>
</dbReference>
<accession>A0A0F7TXX4</accession>
<organism evidence="2 3">
    <name type="scientific">Penicillium brasilianum</name>
    <dbReference type="NCBI Taxonomy" id="104259"/>
    <lineage>
        <taxon>Eukaryota</taxon>
        <taxon>Fungi</taxon>
        <taxon>Dikarya</taxon>
        <taxon>Ascomycota</taxon>
        <taxon>Pezizomycotina</taxon>
        <taxon>Eurotiomycetes</taxon>
        <taxon>Eurotiomycetidae</taxon>
        <taxon>Eurotiales</taxon>
        <taxon>Aspergillaceae</taxon>
        <taxon>Penicillium</taxon>
    </lineage>
</organism>
<proteinExistence type="predicted"/>
<dbReference type="Pfam" id="PF00561">
    <property type="entry name" value="Abhydrolase_1"/>
    <property type="match status" value="1"/>
</dbReference>
<dbReference type="InterPro" id="IPR029058">
    <property type="entry name" value="AB_hydrolase_fold"/>
</dbReference>
<feature type="domain" description="AB hydrolase-1" evidence="1">
    <location>
        <begin position="39"/>
        <end position="286"/>
    </location>
</feature>
<dbReference type="GO" id="GO:0047372">
    <property type="term" value="F:monoacylglycerol lipase activity"/>
    <property type="evidence" value="ECO:0007669"/>
    <property type="project" value="TreeGrafter"/>
</dbReference>
<dbReference type="SUPFAM" id="SSF53474">
    <property type="entry name" value="alpha/beta-Hydrolases"/>
    <property type="match status" value="1"/>
</dbReference>
<evidence type="ECO:0000313" key="3">
    <source>
        <dbReference type="Proteomes" id="UP000042958"/>
    </source>
</evidence>
<evidence type="ECO:0000259" key="1">
    <source>
        <dbReference type="Pfam" id="PF00561"/>
    </source>
</evidence>
<keyword evidence="3" id="KW-1185">Reference proteome</keyword>
<dbReference type="InterPro" id="IPR000073">
    <property type="entry name" value="AB_hydrolase_1"/>
</dbReference>
<name>A0A0F7TXX4_PENBI</name>
<dbReference type="EMBL" id="CDHK01000011">
    <property type="protein sequence ID" value="CEJ61493.1"/>
    <property type="molecule type" value="Genomic_DNA"/>
</dbReference>
<dbReference type="PRINTS" id="PR00111">
    <property type="entry name" value="ABHYDROLASE"/>
</dbReference>
<protein>
    <recommendedName>
        <fullName evidence="1">AB hydrolase-1 domain-containing protein</fullName>
    </recommendedName>
</protein>